<feature type="domain" description="Fibronectin type-III" evidence="9">
    <location>
        <begin position="557"/>
        <end position="651"/>
    </location>
</feature>
<dbReference type="EMBL" id="AHAT01016885">
    <property type="status" value="NOT_ANNOTATED_CDS"/>
    <property type="molecule type" value="Genomic_DNA"/>
</dbReference>
<comment type="subcellular location">
    <subcellularLocation>
        <location evidence="1">Membrane</location>
        <topology evidence="1">Single-pass membrane protein</topology>
    </subcellularLocation>
</comment>
<dbReference type="Pfam" id="PF00041">
    <property type="entry name" value="fn3"/>
    <property type="match status" value="4"/>
</dbReference>
<feature type="domain" description="Fibronectin type-III" evidence="9">
    <location>
        <begin position="366"/>
        <end position="456"/>
    </location>
</feature>
<evidence type="ECO:0000259" key="9">
    <source>
        <dbReference type="PROSITE" id="PS50853"/>
    </source>
</evidence>
<dbReference type="PANTHER" id="PTHR24099:SF14">
    <property type="entry name" value="FIBRONECTIN TYPE III DOMAIN CONTAINING 3C2-RELATED"/>
    <property type="match status" value="1"/>
</dbReference>
<feature type="region of interest" description="Disordered" evidence="7">
    <location>
        <begin position="266"/>
        <end position="295"/>
    </location>
</feature>
<evidence type="ECO:0000256" key="1">
    <source>
        <dbReference type="ARBA" id="ARBA00004167"/>
    </source>
</evidence>
<dbReference type="FunFam" id="2.60.40.10:FF:000373">
    <property type="entry name" value="fibronectin type-III domain-containing protein 3A isoform X1"/>
    <property type="match status" value="1"/>
</dbReference>
<dbReference type="PANTHER" id="PTHR24099">
    <property type="entry name" value="E3 UBIQUITIN-PROTEIN LIGASE TRIM36-RELATED"/>
    <property type="match status" value="1"/>
</dbReference>
<dbReference type="EMBL" id="AHAT01016886">
    <property type="status" value="NOT_ANNOTATED_CDS"/>
    <property type="molecule type" value="Genomic_DNA"/>
</dbReference>
<dbReference type="SUPFAM" id="SSF49265">
    <property type="entry name" value="Fibronectin type III"/>
    <property type="match status" value="4"/>
</dbReference>
<organism evidence="10 11">
    <name type="scientific">Lepisosteus oculatus</name>
    <name type="common">Spotted gar</name>
    <dbReference type="NCBI Taxonomy" id="7918"/>
    <lineage>
        <taxon>Eukaryota</taxon>
        <taxon>Metazoa</taxon>
        <taxon>Chordata</taxon>
        <taxon>Craniata</taxon>
        <taxon>Vertebrata</taxon>
        <taxon>Euteleostomi</taxon>
        <taxon>Actinopterygii</taxon>
        <taxon>Neopterygii</taxon>
        <taxon>Holostei</taxon>
        <taxon>Semionotiformes</taxon>
        <taxon>Lepisosteidae</taxon>
        <taxon>Lepisosteus</taxon>
    </lineage>
</organism>
<keyword evidence="2 8" id="KW-0812">Transmembrane</keyword>
<dbReference type="PROSITE" id="PS50853">
    <property type="entry name" value="FN3"/>
    <property type="match status" value="5"/>
</dbReference>
<evidence type="ECO:0000256" key="5">
    <source>
        <dbReference type="ARBA" id="ARBA00023136"/>
    </source>
</evidence>
<dbReference type="FunFam" id="2.60.40.10:FF:000180">
    <property type="entry name" value="Fibronectin type III domain containing 3A"/>
    <property type="match status" value="1"/>
</dbReference>
<feature type="domain" description="Fibronectin type-III" evidence="9">
    <location>
        <begin position="652"/>
        <end position="748"/>
    </location>
</feature>
<evidence type="ECO:0000256" key="8">
    <source>
        <dbReference type="SAM" id="Phobius"/>
    </source>
</evidence>
<dbReference type="InterPro" id="IPR050617">
    <property type="entry name" value="E3_ligase_FN3/SPRY"/>
</dbReference>
<dbReference type="eggNOG" id="ENOG502QRT8">
    <property type="taxonomic scope" value="Eukaryota"/>
</dbReference>
<comment type="similarity">
    <text evidence="6">Belongs to the FNDC3 family.</text>
</comment>
<keyword evidence="4 8" id="KW-1133">Transmembrane helix</keyword>
<evidence type="ECO:0000256" key="4">
    <source>
        <dbReference type="ARBA" id="ARBA00022989"/>
    </source>
</evidence>
<reference evidence="11" key="1">
    <citation type="submission" date="2011-12" db="EMBL/GenBank/DDBJ databases">
        <title>The Draft Genome of Lepisosteus oculatus.</title>
        <authorList>
            <consortium name="The Broad Institute Genome Assembly &amp; Analysis Group"/>
            <consortium name="Computational R&amp;D Group"/>
            <consortium name="and Sequencing Platform"/>
            <person name="Di Palma F."/>
            <person name="Alfoldi J."/>
            <person name="Johnson J."/>
            <person name="Berlin A."/>
            <person name="Gnerre S."/>
            <person name="Jaffe D."/>
            <person name="MacCallum I."/>
            <person name="Young S."/>
            <person name="Walker B.J."/>
            <person name="Lander E.S."/>
            <person name="Lindblad-Toh K."/>
        </authorList>
    </citation>
    <scope>NUCLEOTIDE SEQUENCE [LARGE SCALE GENOMIC DNA]</scope>
</reference>
<evidence type="ECO:0000256" key="2">
    <source>
        <dbReference type="ARBA" id="ARBA00022692"/>
    </source>
</evidence>
<feature type="region of interest" description="Disordered" evidence="7">
    <location>
        <begin position="541"/>
        <end position="566"/>
    </location>
</feature>
<feature type="region of interest" description="Disordered" evidence="7">
    <location>
        <begin position="169"/>
        <end position="249"/>
    </location>
</feature>
<dbReference type="GeneTree" id="ENSGT00940000163592"/>
<dbReference type="Bgee" id="ENSLOCG00000014984">
    <property type="expression patterns" value="Expressed in camera-type eye and 9 other cell types or tissues"/>
</dbReference>
<dbReference type="PRINTS" id="PR00014">
    <property type="entry name" value="FNTYPEIII"/>
</dbReference>
<reference evidence="10" key="3">
    <citation type="submission" date="2025-09" db="UniProtKB">
        <authorList>
            <consortium name="Ensembl"/>
        </authorList>
    </citation>
    <scope>IDENTIFICATION</scope>
</reference>
<feature type="domain" description="Fibronectin type-III" evidence="9">
    <location>
        <begin position="1021"/>
        <end position="1121"/>
    </location>
</feature>
<evidence type="ECO:0000313" key="10">
    <source>
        <dbReference type="Ensembl" id="ENSLOCP00000018448.1"/>
    </source>
</evidence>
<feature type="domain" description="Fibronectin type-III" evidence="9">
    <location>
        <begin position="460"/>
        <end position="553"/>
    </location>
</feature>
<feature type="compositionally biased region" description="Basic and acidic residues" evidence="7">
    <location>
        <begin position="177"/>
        <end position="198"/>
    </location>
</feature>
<protein>
    <recommendedName>
        <fullName evidence="9">Fibronectin type-III domain-containing protein</fullName>
    </recommendedName>
</protein>
<dbReference type="Ensembl" id="ENSLOCT00000018480.1">
    <property type="protein sequence ID" value="ENSLOCP00000018448.1"/>
    <property type="gene ID" value="ENSLOCG00000014984.1"/>
</dbReference>
<reference evidence="10" key="2">
    <citation type="submission" date="2025-08" db="UniProtKB">
        <authorList>
            <consortium name="Ensembl"/>
        </authorList>
    </citation>
    <scope>IDENTIFICATION</scope>
</reference>
<feature type="compositionally biased region" description="Polar residues" evidence="7">
    <location>
        <begin position="541"/>
        <end position="552"/>
    </location>
</feature>
<keyword evidence="5 8" id="KW-0472">Membrane</keyword>
<dbReference type="EMBL" id="AHAT01016883">
    <property type="status" value="NOT_ANNOTATED_CDS"/>
    <property type="molecule type" value="Genomic_DNA"/>
</dbReference>
<evidence type="ECO:0000256" key="6">
    <source>
        <dbReference type="ARBA" id="ARBA00038207"/>
    </source>
</evidence>
<dbReference type="InterPro" id="IPR003961">
    <property type="entry name" value="FN3_dom"/>
</dbReference>
<evidence type="ECO:0000256" key="7">
    <source>
        <dbReference type="SAM" id="MobiDB-lite"/>
    </source>
</evidence>
<dbReference type="HOGENOM" id="CLU_004152_0_0_1"/>
<keyword evidence="3" id="KW-0677">Repeat</keyword>
<dbReference type="InterPro" id="IPR013783">
    <property type="entry name" value="Ig-like_fold"/>
</dbReference>
<keyword evidence="11" id="KW-1185">Reference proteome</keyword>
<evidence type="ECO:0000313" key="11">
    <source>
        <dbReference type="Proteomes" id="UP000018468"/>
    </source>
</evidence>
<dbReference type="STRING" id="7918.ENSLOCP00000018448"/>
<dbReference type="EMBL" id="AHAT01016887">
    <property type="status" value="NOT_ANNOTATED_CDS"/>
    <property type="molecule type" value="Genomic_DNA"/>
</dbReference>
<dbReference type="AlphaFoldDB" id="W5NCT9"/>
<evidence type="ECO:0000256" key="3">
    <source>
        <dbReference type="ARBA" id="ARBA00022737"/>
    </source>
</evidence>
<name>W5NCT9_LEPOC</name>
<dbReference type="Gene3D" id="2.60.40.10">
    <property type="entry name" value="Immunoglobulins"/>
    <property type="match status" value="7"/>
</dbReference>
<dbReference type="GO" id="GO:0016020">
    <property type="term" value="C:membrane"/>
    <property type="evidence" value="ECO:0007669"/>
    <property type="project" value="UniProtKB-SubCell"/>
</dbReference>
<dbReference type="Proteomes" id="UP000018468">
    <property type="component" value="Linkage group LG7"/>
</dbReference>
<dbReference type="SMART" id="SM00060">
    <property type="entry name" value="FN3"/>
    <property type="match status" value="7"/>
</dbReference>
<sequence>MNGAAEVGELQGSPELELGSGLIKDAPSLFCSSSQVILVQVNPGETFTIRTEDGHIQCIPGPAHVPMVSPNGSMPPIFLPPGYMSQVVEENGMRKVVVLPHSAEFHHSMAHPHPHVPPYLPPHPALLHHHHVYPPVPATGELPPHFLPQHPPPQIYSDQVCLCTEAAAHGRGGTGLSRDDRAAKTQESLRKRLKDRPLCAKAGGSPPPLPHNGCGKGHAGAPAPCNPKSAARPRATPPAEGDSTAGAVSEAEVKGLVEQLSSVAKPVVSDPPARSAMLSWSSPLGPRDSDSEAPSAHSLSYELALSHAGRSADYSPIYVTDQPLVSSESLPSSIETAIVLRSYSSDSSLDLKAEAVEASITCFERSSAFPSLPGKRKNRVCLSTAPSDNGSKIAGYLLEYDEGNQSAFKEVYFGHMKQFKVIRLTPSTKYAFRLAAKNDIGLSAFSEVLTCCTSGCVPSPPAPPRLAGAGVSWLALEWSTPSGLSGEESLTYTLEMEEEGSGYGFKPKHNGEELSCTLKNLRRSTSYRFRLFAANVEGRSQPSAPVEFSTSPDKPGPPGRPTVKGRVHAHRVHTVWDAPRDSGGSEVTKYVLEISENLNGNPWEMVYSGLAREHVCDRLSPGSWYRLRVYCLGAGGQSQASDVLTVQTAAVPPGPCQPLCLVGRPKPREIPLRWGPPLQDGGAPVSQFAVEMADSAQGPRQQLYEGPETECTASDLRPGRTYCFWVKAANQAGWGPLSEMWETPTAPGAPEQCDAPQLTVRTATCVLAAWERPGCNGAEISEFRLECGAAQGSLQLAYCGPALSYELRGLTPATTYFCRVQVGLGTCFHTLISDASLAVSESIICSILYVHLSKGPMCCLCSICCVSIFLVQSTGMFSSSQTLTNNRITFHFFRLVQPRTLQRALLQKFSSFLRCTSTISPAERAVKTPILLQIELLLYRVASPGAAGIIDLQRIGTHGCCSIQISKQLNRFVCIYSGPCHTYKLQRLGEATVYHFRIQAQSEAGVGPLSPVYSFRTAKSPPAQLRAPKVQHLDGSLCEVTWEGLPPMRGDPIVYALQLTRGREAEQLYKGPDSSFLWRGAAAGGEYRLRVCAARRCQDSGEPLELWGQYSPGTLFSCPEPAGVPPGRPATAAGRGPPARGAPLSDEQFALLLLLGFAVVAVLFAVVIQYFVIK</sequence>
<dbReference type="InterPro" id="IPR036116">
    <property type="entry name" value="FN3_sf"/>
</dbReference>
<dbReference type="EMBL" id="AHAT01016884">
    <property type="status" value="NOT_ANNOTATED_CDS"/>
    <property type="molecule type" value="Genomic_DNA"/>
</dbReference>
<dbReference type="CDD" id="cd00063">
    <property type="entry name" value="FN3"/>
    <property type="match status" value="6"/>
</dbReference>
<accession>W5NCT9</accession>
<proteinExistence type="inferred from homology"/>
<feature type="transmembrane region" description="Helical" evidence="8">
    <location>
        <begin position="1149"/>
        <end position="1173"/>
    </location>
</feature>
<dbReference type="InParanoid" id="W5NCT9"/>